<dbReference type="Pfam" id="PF22486">
    <property type="entry name" value="MATH_2"/>
    <property type="match status" value="1"/>
</dbReference>
<dbReference type="AlphaFoldDB" id="A0AAV4U798"/>
<dbReference type="SUPFAM" id="SSF54695">
    <property type="entry name" value="POZ domain"/>
    <property type="match status" value="1"/>
</dbReference>
<dbReference type="Pfam" id="PF00651">
    <property type="entry name" value="BTB"/>
    <property type="match status" value="1"/>
</dbReference>
<dbReference type="InterPro" id="IPR008974">
    <property type="entry name" value="TRAF-like"/>
</dbReference>
<reference evidence="2 3" key="1">
    <citation type="submission" date="2021-06" db="EMBL/GenBank/DDBJ databases">
        <title>Caerostris extrusa draft genome.</title>
        <authorList>
            <person name="Kono N."/>
            <person name="Arakawa K."/>
        </authorList>
    </citation>
    <scope>NUCLEOTIDE SEQUENCE [LARGE SCALE GENOMIC DNA]</scope>
</reference>
<feature type="domain" description="BTB" evidence="1">
    <location>
        <begin position="397"/>
        <end position="464"/>
    </location>
</feature>
<accession>A0AAV4U798</accession>
<evidence type="ECO:0000259" key="1">
    <source>
        <dbReference type="PROSITE" id="PS50097"/>
    </source>
</evidence>
<gene>
    <name evidence="2" type="primary">spop-b_57</name>
    <name evidence="2" type="ORF">CEXT_497611</name>
</gene>
<dbReference type="Gene3D" id="3.30.710.10">
    <property type="entry name" value="Potassium Channel Kv1.1, Chain A"/>
    <property type="match status" value="1"/>
</dbReference>
<dbReference type="PROSITE" id="PS50097">
    <property type="entry name" value="BTB"/>
    <property type="match status" value="1"/>
</dbReference>
<dbReference type="SMART" id="SM00225">
    <property type="entry name" value="BTB"/>
    <property type="match status" value="1"/>
</dbReference>
<evidence type="ECO:0000313" key="3">
    <source>
        <dbReference type="Proteomes" id="UP001054945"/>
    </source>
</evidence>
<protein>
    <submittedName>
        <fullName evidence="2">Speckle-type POZ protein B</fullName>
    </submittedName>
</protein>
<dbReference type="Proteomes" id="UP001054945">
    <property type="component" value="Unassembled WGS sequence"/>
</dbReference>
<comment type="caution">
    <text evidence="2">The sequence shown here is derived from an EMBL/GenBank/DDBJ whole genome shotgun (WGS) entry which is preliminary data.</text>
</comment>
<dbReference type="InterPro" id="IPR011333">
    <property type="entry name" value="SKP1/BTB/POZ_sf"/>
</dbReference>
<evidence type="ECO:0000313" key="2">
    <source>
        <dbReference type="EMBL" id="GIY53646.1"/>
    </source>
</evidence>
<proteinExistence type="predicted"/>
<keyword evidence="3" id="KW-1185">Reference proteome</keyword>
<dbReference type="InterPro" id="IPR002083">
    <property type="entry name" value="MATH/TRAF_dom"/>
</dbReference>
<name>A0AAV4U798_CAEEX</name>
<dbReference type="GO" id="GO:0030163">
    <property type="term" value="P:protein catabolic process"/>
    <property type="evidence" value="ECO:0007669"/>
    <property type="project" value="UniProtKB-ARBA"/>
</dbReference>
<dbReference type="EMBL" id="BPLR01012387">
    <property type="protein sequence ID" value="GIY53646.1"/>
    <property type="molecule type" value="Genomic_DNA"/>
</dbReference>
<dbReference type="Gene3D" id="2.60.210.10">
    <property type="entry name" value="Apoptosis, Tumor Necrosis Factor Receptor Associated Protein 2, Chain A"/>
    <property type="match status" value="1"/>
</dbReference>
<organism evidence="2 3">
    <name type="scientific">Caerostris extrusa</name>
    <name type="common">Bark spider</name>
    <name type="synonym">Caerostris bankana</name>
    <dbReference type="NCBI Taxonomy" id="172846"/>
    <lineage>
        <taxon>Eukaryota</taxon>
        <taxon>Metazoa</taxon>
        <taxon>Ecdysozoa</taxon>
        <taxon>Arthropoda</taxon>
        <taxon>Chelicerata</taxon>
        <taxon>Arachnida</taxon>
        <taxon>Araneae</taxon>
        <taxon>Araneomorphae</taxon>
        <taxon>Entelegynae</taxon>
        <taxon>Araneoidea</taxon>
        <taxon>Araneidae</taxon>
        <taxon>Caerostris</taxon>
    </lineage>
</organism>
<dbReference type="InterPro" id="IPR000210">
    <property type="entry name" value="BTB/POZ_dom"/>
</dbReference>
<dbReference type="SUPFAM" id="SSF49599">
    <property type="entry name" value="TRAF domain-like"/>
    <property type="match status" value="1"/>
</dbReference>
<dbReference type="PANTHER" id="PTHR24413">
    <property type="entry name" value="SPECKLE-TYPE POZ PROTEIN"/>
    <property type="match status" value="1"/>
</dbReference>
<sequence>MEWTDPFEIPTSSARPDNIRYVDRDSLSYYVQLCNVHCLFLIRFEKKFPFCGSFPKRLDFVNGVFSSRSERRQLKMASPNKESEKYFTITWRIENAWYVWQEAGEHISSPVFVADDLGGTKWSLWLYPSGTDVGTHVGYFLHRQEGCGGEEDVQIDYELSFLKEDGLTVSESRKASKRTIAKGETTGFPDYQPLVFIFGREESEKTLTARCRMWRSDGKTARNADCFARTRLGVEEANFLCKYKGSLRDEKISHPIKSPTKDVEVMHLAVSFDAPKTLCFALTSRDEEIKSSCIKVTLMPPSGPLRVLQNCKVFFRNRRILLTANLSRSYLKMSGSKDSPLCLKCEVTFSTGIVRQKLEVVRYEQTERPVSNGESPDVAIRILKSSMESLMDHGFATDVVLKATTSTFPAHKSVLSARSPVFAGMFSSDTEEGGCGRVDMQDVDDDTARRLHRLMYTADVGELDWEGTCLLYEAAKRYAVLPLKERCSYDLKAKLRPSNACHALELADQHQDGDLKLSVQEFILKHAKEVINSHDWNLLVEKNPNLAAGTLSLQFKEYEYVGKKAAKRR</sequence>
<dbReference type="CDD" id="cd18186">
    <property type="entry name" value="BTB_POZ_ZBTB_KLHL-like"/>
    <property type="match status" value="1"/>
</dbReference>
<dbReference type="CDD" id="cd00121">
    <property type="entry name" value="MATH"/>
    <property type="match status" value="1"/>
</dbReference>
<dbReference type="Gene3D" id="1.25.40.420">
    <property type="match status" value="1"/>
</dbReference>